<feature type="domain" description="4Fe-4S ferredoxin-type" evidence="1">
    <location>
        <begin position="43"/>
        <end position="79"/>
    </location>
</feature>
<sequence length="105" mass="11697">MIDIIMKIWKTGTVTKKQPLDTPPKKYRGRIKINDSSSPVLKSCVEFCPSGALSIQADGKVQLFHGKCVFCGNCVRHCSDGSIEQTTDCYLAVRNKEDLYDLAIK</sequence>
<name>A0A9Y2AIW6_9FIRM</name>
<keyword evidence="3" id="KW-1185">Reference proteome</keyword>
<organism evidence="2 3">
    <name type="scientific">Selenobaculum gibii</name>
    <dbReference type="NCBI Taxonomy" id="3054208"/>
    <lineage>
        <taxon>Bacteria</taxon>
        <taxon>Bacillati</taxon>
        <taxon>Bacillota</taxon>
        <taxon>Negativicutes</taxon>
        <taxon>Selenomonadales</taxon>
        <taxon>Selenomonadaceae</taxon>
        <taxon>Selenobaculum</taxon>
    </lineage>
</organism>
<evidence type="ECO:0000313" key="2">
    <source>
        <dbReference type="EMBL" id="WIW70856.1"/>
    </source>
</evidence>
<dbReference type="AlphaFoldDB" id="A0A9Y2AIW6"/>
<gene>
    <name evidence="2" type="ORF">P3F81_00595</name>
</gene>
<proteinExistence type="predicted"/>
<reference evidence="2" key="1">
    <citation type="submission" date="2023-03" db="EMBL/GenBank/DDBJ databases">
        <title>Selenobaculum gbiensis gen. nov. sp. nov., a new bacterium isolated from the gut microbiota of IBD patient.</title>
        <authorList>
            <person name="Yeo S."/>
            <person name="Park H."/>
            <person name="Huh C.S."/>
        </authorList>
    </citation>
    <scope>NUCLEOTIDE SEQUENCE</scope>
    <source>
        <strain evidence="2">ICN-92133</strain>
    </source>
</reference>
<dbReference type="Pfam" id="PF12838">
    <property type="entry name" value="Fer4_7"/>
    <property type="match status" value="1"/>
</dbReference>
<accession>A0A9Y2AIW6</accession>
<dbReference type="Proteomes" id="UP001243623">
    <property type="component" value="Chromosome"/>
</dbReference>
<dbReference type="SUPFAM" id="SSF54862">
    <property type="entry name" value="4Fe-4S ferredoxins"/>
    <property type="match status" value="1"/>
</dbReference>
<evidence type="ECO:0000313" key="3">
    <source>
        <dbReference type="Proteomes" id="UP001243623"/>
    </source>
</evidence>
<protein>
    <submittedName>
        <fullName evidence="2">4Fe-4S dicluster domain-containing protein</fullName>
    </submittedName>
</protein>
<dbReference type="EMBL" id="CP120678">
    <property type="protein sequence ID" value="WIW70856.1"/>
    <property type="molecule type" value="Genomic_DNA"/>
</dbReference>
<dbReference type="InterPro" id="IPR017896">
    <property type="entry name" value="4Fe4S_Fe-S-bd"/>
</dbReference>
<dbReference type="Gene3D" id="3.30.70.20">
    <property type="match status" value="1"/>
</dbReference>
<dbReference type="RefSeq" id="WP_309320527.1">
    <property type="nucleotide sequence ID" value="NZ_CP120678.1"/>
</dbReference>
<dbReference type="KEGG" id="sgbi:P3F81_00595"/>
<evidence type="ECO:0000259" key="1">
    <source>
        <dbReference type="Pfam" id="PF12838"/>
    </source>
</evidence>